<feature type="transmembrane region" description="Helical" evidence="1">
    <location>
        <begin position="508"/>
        <end position="525"/>
    </location>
</feature>
<dbReference type="Proteomes" id="UP000315003">
    <property type="component" value="Chromosome"/>
</dbReference>
<accession>A0A517T0C6</accession>
<evidence type="ECO:0000313" key="3">
    <source>
        <dbReference type="Proteomes" id="UP000315003"/>
    </source>
</evidence>
<reference evidence="2 3" key="1">
    <citation type="submission" date="2019-02" db="EMBL/GenBank/DDBJ databases">
        <title>Deep-cultivation of Planctomycetes and their phenomic and genomic characterization uncovers novel biology.</title>
        <authorList>
            <person name="Wiegand S."/>
            <person name="Jogler M."/>
            <person name="Boedeker C."/>
            <person name="Pinto D."/>
            <person name="Vollmers J."/>
            <person name="Rivas-Marin E."/>
            <person name="Kohn T."/>
            <person name="Peeters S.H."/>
            <person name="Heuer A."/>
            <person name="Rast P."/>
            <person name="Oberbeckmann S."/>
            <person name="Bunk B."/>
            <person name="Jeske O."/>
            <person name="Meyerdierks A."/>
            <person name="Storesund J.E."/>
            <person name="Kallscheuer N."/>
            <person name="Luecker S."/>
            <person name="Lage O.M."/>
            <person name="Pohl T."/>
            <person name="Merkel B.J."/>
            <person name="Hornburger P."/>
            <person name="Mueller R.-W."/>
            <person name="Bruemmer F."/>
            <person name="Labrenz M."/>
            <person name="Spormann A.M."/>
            <person name="Op den Camp H."/>
            <person name="Overmann J."/>
            <person name="Amann R."/>
            <person name="Jetten M.S.M."/>
            <person name="Mascher T."/>
            <person name="Medema M.H."/>
            <person name="Devos D.P."/>
            <person name="Kaster A.-K."/>
            <person name="Ovreas L."/>
            <person name="Rohde M."/>
            <person name="Galperin M.Y."/>
            <person name="Jogler C."/>
        </authorList>
    </citation>
    <scope>NUCLEOTIDE SEQUENCE [LARGE SCALE GENOMIC DNA]</scope>
    <source>
        <strain evidence="2 3">SV_7m_r</strain>
    </source>
</reference>
<keyword evidence="1" id="KW-0472">Membrane</keyword>
<keyword evidence="1" id="KW-0812">Transmembrane</keyword>
<name>A0A517T0C6_9BACT</name>
<feature type="transmembrane region" description="Helical" evidence="1">
    <location>
        <begin position="537"/>
        <end position="560"/>
    </location>
</feature>
<dbReference type="OrthoDB" id="269524at2"/>
<dbReference type="AlphaFoldDB" id="A0A517T0C6"/>
<evidence type="ECO:0000313" key="2">
    <source>
        <dbReference type="EMBL" id="QDT61855.1"/>
    </source>
</evidence>
<gene>
    <name evidence="2" type="ORF">SV7mr_43960</name>
</gene>
<keyword evidence="3" id="KW-1185">Reference proteome</keyword>
<keyword evidence="1" id="KW-1133">Transmembrane helix</keyword>
<dbReference type="EMBL" id="CP036272">
    <property type="protein sequence ID" value="QDT61855.1"/>
    <property type="molecule type" value="Genomic_DNA"/>
</dbReference>
<dbReference type="RefSeq" id="WP_145276204.1">
    <property type="nucleotide sequence ID" value="NZ_CP036272.1"/>
</dbReference>
<evidence type="ECO:0000256" key="1">
    <source>
        <dbReference type="SAM" id="Phobius"/>
    </source>
</evidence>
<proteinExistence type="predicted"/>
<organism evidence="2 3">
    <name type="scientific">Stieleria bergensis</name>
    <dbReference type="NCBI Taxonomy" id="2528025"/>
    <lineage>
        <taxon>Bacteria</taxon>
        <taxon>Pseudomonadati</taxon>
        <taxon>Planctomycetota</taxon>
        <taxon>Planctomycetia</taxon>
        <taxon>Pirellulales</taxon>
        <taxon>Pirellulaceae</taxon>
        <taxon>Stieleria</taxon>
    </lineage>
</organism>
<sequence>MSALTIIHHRPPESASHFLTMIRLAGFISFAFLFSSRLAIAQDSPIGDTSQGTATARANLSPNQIIAPGRALNFSFPSAPAKPGELDIRIGGTLSSFVEPGYQGLLFTARSPTGVLTADENLTLRLTDTERQSSVGNELQIDIPFTIAQGKSSVTVERMLPKWTLGEGIKIQVLRNGQPQDRYSKTLQLGNRFRSTGRIMTEYYAETLSNERTINMLIVDAQPVENRPDLELLIERARTVPENQASYEDAFATITAASLASLPIDWRALAQHDAILIRRSTLTALKTSNPEQLACLREWTQMGGILGVMNDESTIDSGSSTNNLPKQISIVPGGGELLDLLELQSYQRLDPDDSQQLLTVSADRYRSAIIASVSARQITDRLVEATTQLNFSSRRWSNVQVASSYLDLTSPTRAVLETSELSNTRMQIQNWRDELRIVFGNDLKVYPVGMGMVLDLPTDQFPKNWLIPGLRSFGSDQNSPLLRRGIDPATGTAGFGKWLIPGIAEPPVYTFMAIMICFAIVVGPVSYRWTRKVHRAYLMFLIAPVLAFGTTIAMFTYSFVSDGIGTRARLRQLTWIDGASGDAVERNRMTLYNGVSVRSGLQFDEGATVMPLHRLGPLLDQPTETAPQIRVTLDGQSQSFSSQAFPARAQTQFVTHQSHRQMGTLSLTAFADSQRLQTLSDDSERPFSASDDSMNERLDVEKANLTELTSTLPFKIDRLIVRDRNGIYGIAEDIDADSTTSVTFLIGRSARYQLSKLYRDFPLQARVNYASEGNSVKGDLLQQISNKILQSSIQSSLILGRTSKQEGLFENWLNRHAFTLNALPPGTFLGVAEADPDALPIGGAKLEASVRFVMGTFE</sequence>
<protein>
    <submittedName>
        <fullName evidence="2">Uncharacterized protein</fullName>
    </submittedName>
</protein>